<name>M0BCD1_9EURY</name>
<evidence type="ECO:0000313" key="3">
    <source>
        <dbReference type="Proteomes" id="UP000011560"/>
    </source>
</evidence>
<reference evidence="2 3" key="1">
    <citation type="journal article" date="2014" name="PLoS Genet.">
        <title>Phylogenetically driven sequencing of extremely halophilic archaea reveals strategies for static and dynamic osmo-response.</title>
        <authorList>
            <person name="Becker E.A."/>
            <person name="Seitzer P.M."/>
            <person name="Tritt A."/>
            <person name="Larsen D."/>
            <person name="Krusor M."/>
            <person name="Yao A.I."/>
            <person name="Wu D."/>
            <person name="Madern D."/>
            <person name="Eisen J.A."/>
            <person name="Darling A.E."/>
            <person name="Facciotti M.T."/>
        </authorList>
    </citation>
    <scope>NUCLEOTIDE SEQUENCE [LARGE SCALE GENOMIC DNA]</scope>
    <source>
        <strain evidence="2 3">JCM 14624</strain>
    </source>
</reference>
<accession>M0BCD1</accession>
<keyword evidence="3" id="KW-1185">Reference proteome</keyword>
<dbReference type="Pfam" id="PF23933">
    <property type="entry name" value="DUF7269"/>
    <property type="match status" value="1"/>
</dbReference>
<feature type="transmembrane region" description="Helical" evidence="1">
    <location>
        <begin position="44"/>
        <end position="67"/>
    </location>
</feature>
<protein>
    <submittedName>
        <fullName evidence="2">Uncharacterized protein</fullName>
    </submittedName>
</protein>
<keyword evidence="1" id="KW-0812">Transmembrane</keyword>
<dbReference type="AlphaFoldDB" id="M0BCD1"/>
<dbReference type="STRING" id="1227490.C479_14493"/>
<keyword evidence="1" id="KW-1133">Transmembrane helix</keyword>
<keyword evidence="1" id="KW-0472">Membrane</keyword>
<dbReference type="EMBL" id="AOIQ01000021">
    <property type="protein sequence ID" value="ELZ08556.1"/>
    <property type="molecule type" value="Genomic_DNA"/>
</dbReference>
<sequence>MDPISIGRRSLTAIGVLSLCLGLAVVLFGPIVPPVPWPRDDEVVLILFFTGVLTIVCFYVPLVLVGVNRPGDSNGPPPERVVSTPTPHSRLERRLQSRWSMTLPRRTRRRIRAEIRQAAVRAIRRRSNCTSRTARETIERGDWTSDPVAESFVRSDRGSERSRVRAVVDRVRFSTRALRAVRAIVRLEREGHRR</sequence>
<proteinExistence type="predicted"/>
<comment type="caution">
    <text evidence="2">The sequence shown here is derived from an EMBL/GenBank/DDBJ whole genome shotgun (WGS) entry which is preliminary data.</text>
</comment>
<feature type="transmembrane region" description="Helical" evidence="1">
    <location>
        <begin position="12"/>
        <end position="32"/>
    </location>
</feature>
<dbReference type="InterPro" id="IPR055693">
    <property type="entry name" value="DUF7269"/>
</dbReference>
<evidence type="ECO:0000256" key="1">
    <source>
        <dbReference type="SAM" id="Phobius"/>
    </source>
</evidence>
<gene>
    <name evidence="2" type="ORF">C479_14493</name>
</gene>
<organism evidence="2 3">
    <name type="scientific">Halovivax asiaticus JCM 14624</name>
    <dbReference type="NCBI Taxonomy" id="1227490"/>
    <lineage>
        <taxon>Archaea</taxon>
        <taxon>Methanobacteriati</taxon>
        <taxon>Methanobacteriota</taxon>
        <taxon>Stenosarchaea group</taxon>
        <taxon>Halobacteria</taxon>
        <taxon>Halobacteriales</taxon>
        <taxon>Natrialbaceae</taxon>
        <taxon>Halovivax</taxon>
    </lineage>
</organism>
<evidence type="ECO:0000313" key="2">
    <source>
        <dbReference type="EMBL" id="ELZ08556.1"/>
    </source>
</evidence>
<dbReference type="Proteomes" id="UP000011560">
    <property type="component" value="Unassembled WGS sequence"/>
</dbReference>